<evidence type="ECO:0000256" key="4">
    <source>
        <dbReference type="ARBA" id="ARBA00022692"/>
    </source>
</evidence>
<evidence type="ECO:0000256" key="1">
    <source>
        <dbReference type="ARBA" id="ARBA00004424"/>
    </source>
</evidence>
<evidence type="ECO:0000256" key="2">
    <source>
        <dbReference type="ARBA" id="ARBA00005808"/>
    </source>
</evidence>
<keyword evidence="4 8" id="KW-0812">Transmembrane</keyword>
<evidence type="ECO:0000256" key="5">
    <source>
        <dbReference type="ARBA" id="ARBA00022989"/>
    </source>
</evidence>
<comment type="caution">
    <text evidence="9">The sequence shown here is derived from an EMBL/GenBank/DDBJ whole genome shotgun (WGS) entry which is preliminary data.</text>
</comment>
<evidence type="ECO:0000256" key="6">
    <source>
        <dbReference type="ARBA" id="ARBA00023136"/>
    </source>
</evidence>
<comment type="similarity">
    <text evidence="2">Belongs to the SLC34A transporter family.</text>
</comment>
<keyword evidence="3" id="KW-1003">Cell membrane</keyword>
<dbReference type="NCBIfam" id="TIGR01013">
    <property type="entry name" value="2a58"/>
    <property type="match status" value="1"/>
</dbReference>
<dbReference type="InterPro" id="IPR003841">
    <property type="entry name" value="Na/Pi_transpt"/>
</dbReference>
<keyword evidence="10" id="KW-1185">Reference proteome</keyword>
<feature type="compositionally biased region" description="Polar residues" evidence="7">
    <location>
        <begin position="847"/>
        <end position="857"/>
    </location>
</feature>
<dbReference type="Pfam" id="PF02690">
    <property type="entry name" value="Na_Pi_cotrans"/>
    <property type="match status" value="2"/>
</dbReference>
<gene>
    <name evidence="9" type="ORF">ODALV1_LOCUS19602</name>
</gene>
<dbReference type="PANTHER" id="PTHR10010">
    <property type="entry name" value="SOLUTE CARRIER FAMILY 34 SODIUM PHOSPHATE , MEMBER 2-RELATED"/>
    <property type="match status" value="1"/>
</dbReference>
<dbReference type="EMBL" id="CAXLJM020000066">
    <property type="protein sequence ID" value="CAL8121936.1"/>
    <property type="molecule type" value="Genomic_DNA"/>
</dbReference>
<comment type="subcellular location">
    <subcellularLocation>
        <location evidence="1">Apical cell membrane</location>
        <topology evidence="1">Multi-pass membrane protein</topology>
    </subcellularLocation>
</comment>
<feature type="compositionally biased region" description="Basic and acidic residues" evidence="7">
    <location>
        <begin position="62"/>
        <end position="72"/>
    </location>
</feature>
<feature type="transmembrane region" description="Helical" evidence="8">
    <location>
        <begin position="551"/>
        <end position="568"/>
    </location>
</feature>
<name>A0ABP1R7I4_9HEXA</name>
<feature type="transmembrane region" description="Helical" evidence="8">
    <location>
        <begin position="617"/>
        <end position="639"/>
    </location>
</feature>
<accession>A0ABP1R7I4</accession>
<dbReference type="PANTHER" id="PTHR10010:SF46">
    <property type="entry name" value="SODIUM-DEPENDENT PHOSPHATE TRANSPORT PROTEIN 2B"/>
    <property type="match status" value="1"/>
</dbReference>
<evidence type="ECO:0008006" key="11">
    <source>
        <dbReference type="Google" id="ProtNLM"/>
    </source>
</evidence>
<keyword evidence="5 8" id="KW-1133">Transmembrane helix</keyword>
<evidence type="ECO:0000313" key="9">
    <source>
        <dbReference type="EMBL" id="CAL8121936.1"/>
    </source>
</evidence>
<feature type="transmembrane region" description="Helical" evidence="8">
    <location>
        <begin position="645"/>
        <end position="667"/>
    </location>
</feature>
<feature type="region of interest" description="Disordered" evidence="7">
    <location>
        <begin position="104"/>
        <end position="134"/>
    </location>
</feature>
<feature type="transmembrane region" description="Helical" evidence="8">
    <location>
        <begin position="527"/>
        <end position="544"/>
    </location>
</feature>
<feature type="transmembrane region" description="Helical" evidence="8">
    <location>
        <begin position="248"/>
        <end position="277"/>
    </location>
</feature>
<proteinExistence type="inferred from homology"/>
<organism evidence="9 10">
    <name type="scientific">Orchesella dallaii</name>
    <dbReference type="NCBI Taxonomy" id="48710"/>
    <lineage>
        <taxon>Eukaryota</taxon>
        <taxon>Metazoa</taxon>
        <taxon>Ecdysozoa</taxon>
        <taxon>Arthropoda</taxon>
        <taxon>Hexapoda</taxon>
        <taxon>Collembola</taxon>
        <taxon>Entomobryomorpha</taxon>
        <taxon>Entomobryoidea</taxon>
        <taxon>Orchesellidae</taxon>
        <taxon>Orchesellinae</taxon>
        <taxon>Orchesella</taxon>
    </lineage>
</organism>
<feature type="compositionally biased region" description="Polar residues" evidence="7">
    <location>
        <begin position="46"/>
        <end position="61"/>
    </location>
</feature>
<evidence type="ECO:0000256" key="3">
    <source>
        <dbReference type="ARBA" id="ARBA00022475"/>
    </source>
</evidence>
<sequence length="883" mass="96035">MDPGQSSTENDGKQNGGALLSEELNPDKSTIKSSALVTSSSSPPSEKNTYCDTPETIPNQAEESKEGEKCDSDGTNGDIRSRTAAKRVRFSVCEYITETLVHENETGSHTNPTFQKDEGMENGSSNSMEDSSDGGAKIRYIRGKQRRDSVHPLVSNSSHFPTNPWDVSSVENENSDEELSSTPWSELSGKGKILRVLIGVGKFLGLLTLLYFFVCSLDLLSLGFRLVGGSAAGEIFRNSVILQNPIVGVMIGVLTTVLVQSSSTSTSIIVGMVAAGFMDVKLAIPPIMGCNIGTSITSTIVSFTQAGDRDQFRRAFAGATVLDMFNWITVIVLLPVEVITGYLYYASKATVDLIISDSQSGSDIQILSVITNPFVDLIVQLNDTVLECWATPNCTDADDASLIKEFCKTAKTEIVVHERVVNHNGKEILNIRDVATQEDLQRCDFLFAGTNMSDAAAGAIILVTSLFVLCFCLIMIVKVLNSVLKGHVSTVIKHTLNADIPYVPWITGYLAILIGAVMTFLVQSSSVFTSALTPLVGMGVISLSRVYPLTLGANIGTTTTAVLAAMAAEGKSLYPSLQIAACHFFFNITGVLLFYPVPFLRFPIRMAKVLGNITAKYRWFAVFYLVGMFAILPLVFISLSLAGSIYVVVLVSTVGIFLLLITAMTFIQRKVPKLLPVKLRDWQWVPKPLRSLQPYDNLVSKLPCCPGQSRINDDESDDEDGKPNLYKDNDFVFLTGNKIPPPDDVSNEERQQAPKPHIITRIIPTRVIRNISNGTSDYSHVQNGNGVIGTDARTPLARNEVTIPVVSNGHQNAGDTVDSADTTTGNNHNRQESTIPMPASYEDESPLNVSNNSNGRTRNFRGENRNSPSYNLAYSSSDESVFV</sequence>
<feature type="transmembrane region" description="Helical" evidence="8">
    <location>
        <begin position="283"/>
        <end position="303"/>
    </location>
</feature>
<feature type="transmembrane region" description="Helical" evidence="8">
    <location>
        <begin position="574"/>
        <end position="597"/>
    </location>
</feature>
<protein>
    <recommendedName>
        <fullName evidence="11">Sodium-dependent phosphate transport protein 2B</fullName>
    </recommendedName>
</protein>
<feature type="region of interest" description="Disordered" evidence="7">
    <location>
        <begin position="807"/>
        <end position="883"/>
    </location>
</feature>
<feature type="compositionally biased region" description="Low complexity" evidence="7">
    <location>
        <begin position="31"/>
        <end position="45"/>
    </location>
</feature>
<keyword evidence="6 8" id="KW-0472">Membrane</keyword>
<reference evidence="9 10" key="1">
    <citation type="submission" date="2024-08" db="EMBL/GenBank/DDBJ databases">
        <authorList>
            <person name="Cucini C."/>
            <person name="Frati F."/>
        </authorList>
    </citation>
    <scope>NUCLEOTIDE SEQUENCE [LARGE SCALE GENOMIC DNA]</scope>
</reference>
<feature type="compositionally biased region" description="Polar residues" evidence="7">
    <location>
        <begin position="808"/>
        <end position="834"/>
    </location>
</feature>
<evidence type="ECO:0000256" key="7">
    <source>
        <dbReference type="SAM" id="MobiDB-lite"/>
    </source>
</evidence>
<feature type="transmembrane region" description="Helical" evidence="8">
    <location>
        <begin position="455"/>
        <end position="481"/>
    </location>
</feature>
<feature type="region of interest" description="Disordered" evidence="7">
    <location>
        <begin position="1"/>
        <end position="79"/>
    </location>
</feature>
<dbReference type="Proteomes" id="UP001642540">
    <property type="component" value="Unassembled WGS sequence"/>
</dbReference>
<evidence type="ECO:0000256" key="8">
    <source>
        <dbReference type="SAM" id="Phobius"/>
    </source>
</evidence>
<evidence type="ECO:0000313" key="10">
    <source>
        <dbReference type="Proteomes" id="UP001642540"/>
    </source>
</evidence>
<feature type="transmembrane region" description="Helical" evidence="8">
    <location>
        <begin position="324"/>
        <end position="345"/>
    </location>
</feature>
<feature type="region of interest" description="Disordered" evidence="7">
    <location>
        <begin position="148"/>
        <end position="183"/>
    </location>
</feature>
<feature type="compositionally biased region" description="Polar residues" evidence="7">
    <location>
        <begin position="865"/>
        <end position="883"/>
    </location>
</feature>
<feature type="transmembrane region" description="Helical" evidence="8">
    <location>
        <begin position="502"/>
        <end position="521"/>
    </location>
</feature>